<evidence type="ECO:0000313" key="1">
    <source>
        <dbReference type="EMBL" id="OWR50738.1"/>
    </source>
</evidence>
<keyword evidence="2" id="KW-1185">Reference proteome</keyword>
<reference evidence="1 2" key="1">
    <citation type="journal article" date="2011" name="Cell">
        <title>The monarch butterfly genome yields insights into long-distance migration.</title>
        <authorList>
            <person name="Zhan S."/>
            <person name="Merlin C."/>
            <person name="Boore J.L."/>
            <person name="Reppert S.M."/>
        </authorList>
    </citation>
    <scope>NUCLEOTIDE SEQUENCE [LARGE SCALE GENOMIC DNA]</scope>
    <source>
        <strain evidence="1">F-2</strain>
    </source>
</reference>
<dbReference type="InParanoid" id="A0A212FAI5"/>
<gene>
    <name evidence="1" type="ORF">KGM_204996</name>
</gene>
<accession>A0A212FAI5</accession>
<dbReference type="Proteomes" id="UP000007151">
    <property type="component" value="Unassembled WGS sequence"/>
</dbReference>
<dbReference type="EMBL" id="AGBW02009472">
    <property type="protein sequence ID" value="OWR50738.1"/>
    <property type="molecule type" value="Genomic_DNA"/>
</dbReference>
<evidence type="ECO:0000313" key="2">
    <source>
        <dbReference type="Proteomes" id="UP000007151"/>
    </source>
</evidence>
<name>A0A212FAI5_DANPL</name>
<sequence>MEDAYAWAGAAAYAMGAECTRGAACTTGATLANTGAATLTPNMLPGQRDKPVKQHGMLGQQHKLLVLNDVYSGLNRAFILMLEAYPFTSFTCDVRRP</sequence>
<dbReference type="KEGG" id="dpl:KGM_204996"/>
<proteinExistence type="predicted"/>
<comment type="caution">
    <text evidence="1">The sequence shown here is derived from an EMBL/GenBank/DDBJ whole genome shotgun (WGS) entry which is preliminary data.</text>
</comment>
<organism evidence="1 2">
    <name type="scientific">Danaus plexippus plexippus</name>
    <dbReference type="NCBI Taxonomy" id="278856"/>
    <lineage>
        <taxon>Eukaryota</taxon>
        <taxon>Metazoa</taxon>
        <taxon>Ecdysozoa</taxon>
        <taxon>Arthropoda</taxon>
        <taxon>Hexapoda</taxon>
        <taxon>Insecta</taxon>
        <taxon>Pterygota</taxon>
        <taxon>Neoptera</taxon>
        <taxon>Endopterygota</taxon>
        <taxon>Lepidoptera</taxon>
        <taxon>Glossata</taxon>
        <taxon>Ditrysia</taxon>
        <taxon>Papilionoidea</taxon>
        <taxon>Nymphalidae</taxon>
        <taxon>Danainae</taxon>
        <taxon>Danaini</taxon>
        <taxon>Danaina</taxon>
        <taxon>Danaus</taxon>
        <taxon>Danaus</taxon>
    </lineage>
</organism>
<protein>
    <submittedName>
        <fullName evidence="1">Uncharacterized protein</fullName>
    </submittedName>
</protein>
<dbReference type="AlphaFoldDB" id="A0A212FAI5"/>